<dbReference type="SUPFAM" id="SSF49899">
    <property type="entry name" value="Concanavalin A-like lectins/glucanases"/>
    <property type="match status" value="1"/>
</dbReference>
<evidence type="ECO:0000256" key="1">
    <source>
        <dbReference type="ARBA" id="ARBA00004123"/>
    </source>
</evidence>
<dbReference type="CDD" id="cd00070">
    <property type="entry name" value="GLECT"/>
    <property type="match status" value="1"/>
</dbReference>
<protein>
    <recommendedName>
        <fullName evidence="19">Galectin</fullName>
    </recommendedName>
</protein>
<evidence type="ECO:0000256" key="2">
    <source>
        <dbReference type="ARBA" id="ARBA00004496"/>
    </source>
</evidence>
<evidence type="ECO:0000256" key="6">
    <source>
        <dbReference type="ARBA" id="ARBA00022553"/>
    </source>
</evidence>
<dbReference type="Proteomes" id="UP000472267">
    <property type="component" value="Chromosome 19"/>
</dbReference>
<keyword evidence="7" id="KW-0399">Innate immunity</keyword>
<dbReference type="GO" id="GO:0001772">
    <property type="term" value="C:immunological synapse"/>
    <property type="evidence" value="ECO:0007669"/>
    <property type="project" value="TreeGrafter"/>
</dbReference>
<accession>A0A672I2N9</accession>
<evidence type="ECO:0000256" key="16">
    <source>
        <dbReference type="ARBA" id="ARBA00023157"/>
    </source>
</evidence>
<evidence type="ECO:0000256" key="19">
    <source>
        <dbReference type="RuleBase" id="RU102079"/>
    </source>
</evidence>
<evidence type="ECO:0000256" key="9">
    <source>
        <dbReference type="ARBA" id="ARBA00022728"/>
    </source>
</evidence>
<dbReference type="Ensembl" id="ENSSFAT00005037253.1">
    <property type="protein sequence ID" value="ENSSFAP00005035901.1"/>
    <property type="gene ID" value="ENSSFAG00005018176.1"/>
</dbReference>
<evidence type="ECO:0000256" key="4">
    <source>
        <dbReference type="ARBA" id="ARBA00022490"/>
    </source>
</evidence>
<evidence type="ECO:0000256" key="12">
    <source>
        <dbReference type="ARBA" id="ARBA00022782"/>
    </source>
</evidence>
<evidence type="ECO:0000256" key="17">
    <source>
        <dbReference type="ARBA" id="ARBA00023187"/>
    </source>
</evidence>
<dbReference type="GO" id="GO:0030154">
    <property type="term" value="P:cell differentiation"/>
    <property type="evidence" value="ECO:0007669"/>
    <property type="project" value="UniProtKB-KW"/>
</dbReference>
<evidence type="ECO:0000313" key="23">
    <source>
        <dbReference type="Proteomes" id="UP000472267"/>
    </source>
</evidence>
<evidence type="ECO:0000256" key="13">
    <source>
        <dbReference type="ARBA" id="ARBA00022859"/>
    </source>
</evidence>
<keyword evidence="9" id="KW-0747">Spliceosome</keyword>
<dbReference type="GO" id="GO:0005615">
    <property type="term" value="C:extracellular space"/>
    <property type="evidence" value="ECO:0007669"/>
    <property type="project" value="TreeGrafter"/>
</dbReference>
<dbReference type="GO" id="GO:0043236">
    <property type="term" value="F:laminin binding"/>
    <property type="evidence" value="ECO:0007669"/>
    <property type="project" value="TreeGrafter"/>
</dbReference>
<evidence type="ECO:0000256" key="8">
    <source>
        <dbReference type="ARBA" id="ARBA00022664"/>
    </source>
</evidence>
<dbReference type="GO" id="GO:0030593">
    <property type="term" value="P:neutrophil chemotaxis"/>
    <property type="evidence" value="ECO:0007669"/>
    <property type="project" value="TreeGrafter"/>
</dbReference>
<reference evidence="22" key="3">
    <citation type="submission" date="2025-09" db="UniProtKB">
        <authorList>
            <consortium name="Ensembl"/>
        </authorList>
    </citation>
    <scope>IDENTIFICATION</scope>
</reference>
<evidence type="ECO:0000313" key="22">
    <source>
        <dbReference type="Ensembl" id="ENSSFAP00005035901.1"/>
    </source>
</evidence>
<dbReference type="InterPro" id="IPR044156">
    <property type="entry name" value="Galectin-like"/>
</dbReference>
<dbReference type="PANTHER" id="PTHR11346:SF26">
    <property type="entry name" value="GALECTIN-3"/>
    <property type="match status" value="1"/>
</dbReference>
<dbReference type="GO" id="GO:0005681">
    <property type="term" value="C:spliceosomal complex"/>
    <property type="evidence" value="ECO:0007669"/>
    <property type="project" value="UniProtKB-KW"/>
</dbReference>
<keyword evidence="12" id="KW-0221">Differentiation</keyword>
<dbReference type="PROSITE" id="PS51304">
    <property type="entry name" value="GALECTIN"/>
    <property type="match status" value="1"/>
</dbReference>
<keyword evidence="13" id="KW-0391">Immunity</keyword>
<evidence type="ECO:0000256" key="10">
    <source>
        <dbReference type="ARBA" id="ARBA00022734"/>
    </source>
</evidence>
<keyword evidence="4" id="KW-0963">Cytoplasm</keyword>
<feature type="compositionally biased region" description="Polar residues" evidence="20">
    <location>
        <begin position="55"/>
        <end position="64"/>
    </location>
</feature>
<proteinExistence type="predicted"/>
<dbReference type="AlphaFoldDB" id="A0A672I2N9"/>
<name>A0A672I2N9_SALFA</name>
<keyword evidence="16" id="KW-1015">Disulfide bond</keyword>
<dbReference type="GO" id="GO:0006397">
    <property type="term" value="P:mRNA processing"/>
    <property type="evidence" value="ECO:0007669"/>
    <property type="project" value="UniProtKB-KW"/>
</dbReference>
<dbReference type="GO" id="GO:0005737">
    <property type="term" value="C:cytoplasm"/>
    <property type="evidence" value="ECO:0007669"/>
    <property type="project" value="UniProtKB-SubCell"/>
</dbReference>
<keyword evidence="10 19" id="KW-0430">Lectin</keyword>
<dbReference type="GO" id="GO:0050918">
    <property type="term" value="P:positive chemotaxis"/>
    <property type="evidence" value="ECO:0007669"/>
    <property type="project" value="TreeGrafter"/>
</dbReference>
<keyword evidence="5" id="KW-0964">Secreted</keyword>
<dbReference type="GO" id="GO:2001237">
    <property type="term" value="P:negative regulation of extrinsic apoptotic signaling pathway"/>
    <property type="evidence" value="ECO:0007669"/>
    <property type="project" value="TreeGrafter"/>
</dbReference>
<evidence type="ECO:0000256" key="11">
    <source>
        <dbReference type="ARBA" id="ARBA00022737"/>
    </source>
</evidence>
<dbReference type="SMART" id="SM00276">
    <property type="entry name" value="GLECT"/>
    <property type="match status" value="1"/>
</dbReference>
<evidence type="ECO:0000256" key="5">
    <source>
        <dbReference type="ARBA" id="ARBA00022525"/>
    </source>
</evidence>
<keyword evidence="23" id="KW-1185">Reference proteome</keyword>
<dbReference type="GO" id="GO:0008380">
    <property type="term" value="P:RNA splicing"/>
    <property type="evidence" value="ECO:0007669"/>
    <property type="project" value="UniProtKB-KW"/>
</dbReference>
<evidence type="ECO:0000256" key="3">
    <source>
        <dbReference type="ARBA" id="ARBA00004613"/>
    </source>
</evidence>
<dbReference type="GO" id="GO:0002548">
    <property type="term" value="P:monocyte chemotaxis"/>
    <property type="evidence" value="ECO:0007669"/>
    <property type="project" value="TreeGrafter"/>
</dbReference>
<evidence type="ECO:0000256" key="18">
    <source>
        <dbReference type="ARBA" id="ARBA00023242"/>
    </source>
</evidence>
<comment type="subcellular location">
    <subcellularLocation>
        <location evidence="2">Cytoplasm</location>
    </subcellularLocation>
    <subcellularLocation>
        <location evidence="1">Nucleus</location>
    </subcellularLocation>
    <subcellularLocation>
        <location evidence="3">Secreted</location>
    </subcellularLocation>
</comment>
<dbReference type="OMA" id="PRFNECG"/>
<dbReference type="InterPro" id="IPR013320">
    <property type="entry name" value="ConA-like_dom_sf"/>
</dbReference>
<keyword evidence="11" id="KW-0677">Repeat</keyword>
<keyword evidence="8" id="KW-0507">mRNA processing</keyword>
<dbReference type="InterPro" id="IPR001079">
    <property type="entry name" value="Galectin_CRD"/>
</dbReference>
<gene>
    <name evidence="22" type="primary">LOC115406971</name>
</gene>
<dbReference type="SMART" id="SM00908">
    <property type="entry name" value="Gal-bind_lectin"/>
    <property type="match status" value="1"/>
</dbReference>
<dbReference type="PANTHER" id="PTHR11346">
    <property type="entry name" value="GALECTIN"/>
    <property type="match status" value="1"/>
</dbReference>
<dbReference type="GO" id="GO:0045087">
    <property type="term" value="P:innate immune response"/>
    <property type="evidence" value="ECO:0007669"/>
    <property type="project" value="UniProtKB-KW"/>
</dbReference>
<evidence type="ECO:0000256" key="20">
    <source>
        <dbReference type="SAM" id="MobiDB-lite"/>
    </source>
</evidence>
<dbReference type="GO" id="GO:0019863">
    <property type="term" value="F:IgE binding"/>
    <property type="evidence" value="ECO:0007669"/>
    <property type="project" value="UniProtKB-KW"/>
</dbReference>
<feature type="compositionally biased region" description="Pro residues" evidence="20">
    <location>
        <begin position="79"/>
        <end position="91"/>
    </location>
</feature>
<reference evidence="22" key="2">
    <citation type="submission" date="2025-08" db="UniProtKB">
        <authorList>
            <consortium name="Ensembl"/>
        </authorList>
    </citation>
    <scope>IDENTIFICATION</scope>
</reference>
<keyword evidence="14" id="KW-0389">IgE-binding protein</keyword>
<reference evidence="22" key="1">
    <citation type="submission" date="2019-06" db="EMBL/GenBank/DDBJ databases">
        <authorList>
            <consortium name="Wellcome Sanger Institute Data Sharing"/>
        </authorList>
    </citation>
    <scope>NUCLEOTIDE SEQUENCE [LARGE SCALE GENOMIC DNA]</scope>
</reference>
<dbReference type="Pfam" id="PF00337">
    <property type="entry name" value="Gal-bind_lectin"/>
    <property type="match status" value="1"/>
</dbReference>
<dbReference type="Gene3D" id="2.60.120.200">
    <property type="match status" value="1"/>
</dbReference>
<evidence type="ECO:0000256" key="15">
    <source>
        <dbReference type="ARBA" id="ARBA00022990"/>
    </source>
</evidence>
<organism evidence="22 23">
    <name type="scientific">Salarias fasciatus</name>
    <name type="common">Jewelled blenny</name>
    <name type="synonym">Blennius fasciatus</name>
    <dbReference type="NCBI Taxonomy" id="181472"/>
    <lineage>
        <taxon>Eukaryota</taxon>
        <taxon>Metazoa</taxon>
        <taxon>Chordata</taxon>
        <taxon>Craniata</taxon>
        <taxon>Vertebrata</taxon>
        <taxon>Euteleostomi</taxon>
        <taxon>Actinopterygii</taxon>
        <taxon>Neopterygii</taxon>
        <taxon>Teleostei</taxon>
        <taxon>Neoteleostei</taxon>
        <taxon>Acanthomorphata</taxon>
        <taxon>Ovalentaria</taxon>
        <taxon>Blenniimorphae</taxon>
        <taxon>Blenniiformes</taxon>
        <taxon>Blennioidei</taxon>
        <taxon>Blenniidae</taxon>
        <taxon>Salariinae</taxon>
        <taxon>Salarias</taxon>
    </lineage>
</organism>
<feature type="region of interest" description="Disordered" evidence="20">
    <location>
        <begin position="25"/>
        <end position="96"/>
    </location>
</feature>
<keyword evidence="15" id="KW-0007">Acetylation</keyword>
<dbReference type="InParanoid" id="A0A672I2N9"/>
<keyword evidence="17" id="KW-0508">mRNA splicing</keyword>
<feature type="compositionally biased region" description="Basic and acidic residues" evidence="20">
    <location>
        <begin position="35"/>
        <end position="44"/>
    </location>
</feature>
<dbReference type="GO" id="GO:0048030">
    <property type="term" value="F:disaccharide binding"/>
    <property type="evidence" value="ECO:0007669"/>
    <property type="project" value="TreeGrafter"/>
</dbReference>
<feature type="domain" description="Galectin" evidence="21">
    <location>
        <begin position="98"/>
        <end position="229"/>
    </location>
</feature>
<dbReference type="GO" id="GO:0090280">
    <property type="term" value="P:positive regulation of calcium ion import"/>
    <property type="evidence" value="ECO:0007669"/>
    <property type="project" value="TreeGrafter"/>
</dbReference>
<dbReference type="GO" id="GO:0048246">
    <property type="term" value="P:macrophage chemotaxis"/>
    <property type="evidence" value="ECO:0007669"/>
    <property type="project" value="TreeGrafter"/>
</dbReference>
<dbReference type="GO" id="GO:0045806">
    <property type="term" value="P:negative regulation of endocytosis"/>
    <property type="evidence" value="ECO:0007669"/>
    <property type="project" value="TreeGrafter"/>
</dbReference>
<keyword evidence="18" id="KW-0539">Nucleus</keyword>
<dbReference type="GO" id="GO:0048245">
    <property type="term" value="P:eosinophil chemotaxis"/>
    <property type="evidence" value="ECO:0007669"/>
    <property type="project" value="TreeGrafter"/>
</dbReference>
<evidence type="ECO:0000256" key="7">
    <source>
        <dbReference type="ARBA" id="ARBA00022588"/>
    </source>
</evidence>
<keyword evidence="6" id="KW-0597">Phosphoprotein</keyword>
<evidence type="ECO:0000256" key="14">
    <source>
        <dbReference type="ARBA" id="ARBA00022972"/>
    </source>
</evidence>
<evidence type="ECO:0000259" key="21">
    <source>
        <dbReference type="PROSITE" id="PS51304"/>
    </source>
</evidence>
<sequence>MWFSGEGSGTTSIIHPQLFDPFSFRPEVTNNHMNQNEDQRENTRVDPVWPDSGGAASNPNQPVWPNSQSGGSGGWGGPSPAPTPTPTPALPSTPTVPHRMNILNGAYDGQLFAIKGVIKPNAKRFVVDICTKGDIAFHFNPRFNDGGRQVIVRNSCRNKKWDKEERELSGFPFVPGEQFEMEILCTSSEYKVSVNGSPLLTFKHRISDLRSISSFCIYHDLDLISVDLRTQ</sequence>